<dbReference type="Gene3D" id="3.90.330.10">
    <property type="entry name" value="Nitrile hydratase alpha /Thiocyanate hydrolase gamma"/>
    <property type="match status" value="1"/>
</dbReference>
<protein>
    <recommendedName>
        <fullName evidence="3">NHLP leader peptide family natural product</fullName>
    </recommendedName>
</protein>
<gene>
    <name evidence="1" type="ORF">GCM10010502_18620</name>
</gene>
<evidence type="ECO:0000313" key="2">
    <source>
        <dbReference type="Proteomes" id="UP000610124"/>
    </source>
</evidence>
<dbReference type="GO" id="GO:0046914">
    <property type="term" value="F:transition metal ion binding"/>
    <property type="evidence" value="ECO:0007669"/>
    <property type="project" value="InterPro"/>
</dbReference>
<name>A0A8H9HIG2_KITAU</name>
<reference evidence="1" key="1">
    <citation type="journal article" date="2014" name="Int. J. Syst. Evol. Microbiol.">
        <title>Complete genome sequence of Corynebacterium casei LMG S-19264T (=DSM 44701T), isolated from a smear-ripened cheese.</title>
        <authorList>
            <consortium name="US DOE Joint Genome Institute (JGI-PGF)"/>
            <person name="Walter F."/>
            <person name="Albersmeier A."/>
            <person name="Kalinowski J."/>
            <person name="Ruckert C."/>
        </authorList>
    </citation>
    <scope>NUCLEOTIDE SEQUENCE</scope>
    <source>
        <strain evidence="1">JCM 4434</strain>
    </source>
</reference>
<organism evidence="1 2">
    <name type="scientific">Kitasatospora aureofaciens</name>
    <name type="common">Streptomyces aureofaciens</name>
    <dbReference type="NCBI Taxonomy" id="1894"/>
    <lineage>
        <taxon>Bacteria</taxon>
        <taxon>Bacillati</taxon>
        <taxon>Actinomycetota</taxon>
        <taxon>Actinomycetes</taxon>
        <taxon>Kitasatosporales</taxon>
        <taxon>Streptomycetaceae</taxon>
        <taxon>Kitasatospora</taxon>
    </lineage>
</organism>
<dbReference type="GeneID" id="97485020"/>
<evidence type="ECO:0000313" key="1">
    <source>
        <dbReference type="EMBL" id="GGU67641.1"/>
    </source>
</evidence>
<dbReference type="SUPFAM" id="SSF56209">
    <property type="entry name" value="Nitrile hydratase alpha chain"/>
    <property type="match status" value="1"/>
</dbReference>
<dbReference type="EMBL" id="BMUB01000003">
    <property type="protein sequence ID" value="GGU67641.1"/>
    <property type="molecule type" value="Genomic_DNA"/>
</dbReference>
<dbReference type="Proteomes" id="UP000610124">
    <property type="component" value="Unassembled WGS sequence"/>
</dbReference>
<dbReference type="GO" id="GO:0003824">
    <property type="term" value="F:catalytic activity"/>
    <property type="evidence" value="ECO:0007669"/>
    <property type="project" value="InterPro"/>
</dbReference>
<dbReference type="InterPro" id="IPR036648">
    <property type="entry name" value="CN_Hdrase_a/SCN_Hdrase_g_sf"/>
</dbReference>
<dbReference type="RefSeq" id="WP_223886012.1">
    <property type="nucleotide sequence ID" value="NZ_BMUB01000003.1"/>
</dbReference>
<sequence length="122" mass="13118">MALDQRKRAEFVNGYTRALISAWSSEEYAARLRTDARAALAEAGLELPADAEIVIVQTAAEGEQEGNLEVQVELYEIGLATGRYEFHIPETPQIDTAELSEGDLSDIAAGGNSCCCPCCCCT</sequence>
<comment type="caution">
    <text evidence="1">The sequence shown here is derived from an EMBL/GenBank/DDBJ whole genome shotgun (WGS) entry which is preliminary data.</text>
</comment>
<dbReference type="AlphaFoldDB" id="A0A8H9HIG2"/>
<accession>A0A8H9HIG2</accession>
<evidence type="ECO:0008006" key="3">
    <source>
        <dbReference type="Google" id="ProtNLM"/>
    </source>
</evidence>
<reference evidence="1" key="2">
    <citation type="submission" date="2020-09" db="EMBL/GenBank/DDBJ databases">
        <authorList>
            <person name="Sun Q."/>
            <person name="Ohkuma M."/>
        </authorList>
    </citation>
    <scope>NUCLEOTIDE SEQUENCE</scope>
    <source>
        <strain evidence="1">JCM 4434</strain>
    </source>
</reference>
<proteinExistence type="predicted"/>